<evidence type="ECO:0000313" key="4">
    <source>
        <dbReference type="EMBL" id="AWT26981.1"/>
    </source>
</evidence>
<protein>
    <submittedName>
        <fullName evidence="4">Ureidoglycolate lyase</fullName>
        <ecNumber evidence="4">4.3.2.3</ecNumber>
    </submittedName>
</protein>
<dbReference type="AlphaFoldDB" id="A0A2Z3YTF7"/>
<dbReference type="OrthoDB" id="9805307at2"/>
<sequence>MKLATARIDAAGSVATVLIDDGADISGSATVTGRVVERCDLGTLLAKSPDDLESRVSTCLRRDGAEVTLDRSDLLPVVPRPGKALCVGLNYREHIVEMGHPVPDHPTLFAKFPTALTGPSATVTVPEHLAAKADYEGELVVVIGRRLPGAAGGASEEDARAAIAGYAVGDDFSQRDWQYRTQQWLQGKNLDASSALGPWLTTGVDPVAGGAVLRTWVNGELRQEHPTADLVFPPVDLVRYISEFTTLEPGDVIFTGTPEGVGAGSGRFLRDGDVVTVSVDGLGSVETTVRSPLPLVG</sequence>
<dbReference type="InterPro" id="IPR011234">
    <property type="entry name" value="Fumarylacetoacetase-like_C"/>
</dbReference>
<dbReference type="GO" id="GO:0046872">
    <property type="term" value="F:metal ion binding"/>
    <property type="evidence" value="ECO:0007669"/>
    <property type="project" value="UniProtKB-KW"/>
</dbReference>
<comment type="similarity">
    <text evidence="1">Belongs to the FAH family.</text>
</comment>
<dbReference type="KEGG" id="cpre:Csp1_22310"/>
<dbReference type="RefSeq" id="WP_110482021.1">
    <property type="nucleotide sequence ID" value="NZ_CP024988.1"/>
</dbReference>
<gene>
    <name evidence="4" type="ORF">Csp1_22310</name>
</gene>
<keyword evidence="4" id="KW-0456">Lyase</keyword>
<dbReference type="PANTHER" id="PTHR42796:SF4">
    <property type="entry name" value="FUMARYLACETOACETATE HYDROLASE DOMAIN-CONTAINING PROTEIN 2A"/>
    <property type="match status" value="1"/>
</dbReference>
<evidence type="ECO:0000256" key="2">
    <source>
        <dbReference type="ARBA" id="ARBA00022723"/>
    </source>
</evidence>
<dbReference type="Pfam" id="PF01557">
    <property type="entry name" value="FAA_hydrolase"/>
    <property type="match status" value="1"/>
</dbReference>
<accession>A0A2Z3YTF7</accession>
<dbReference type="Proteomes" id="UP000247696">
    <property type="component" value="Chromosome"/>
</dbReference>
<feature type="domain" description="Fumarylacetoacetase-like C-terminal" evidence="3">
    <location>
        <begin position="84"/>
        <end position="290"/>
    </location>
</feature>
<dbReference type="InterPro" id="IPR036663">
    <property type="entry name" value="Fumarylacetoacetase_C_sf"/>
</dbReference>
<keyword evidence="2" id="KW-0479">Metal-binding</keyword>
<reference evidence="5" key="1">
    <citation type="submission" date="2017-11" db="EMBL/GenBank/DDBJ databases">
        <title>Otitis media/interna in a cat caused by the recently described species Corynebacterium provencense.</title>
        <authorList>
            <person name="Kittl S."/>
            <person name="Brodard I."/>
            <person name="Rychener L."/>
            <person name="Jores J."/>
            <person name="Roosje P."/>
            <person name="Gobeli Brawand S."/>
        </authorList>
    </citation>
    <scope>NUCLEOTIDE SEQUENCE [LARGE SCALE GENOMIC DNA]</scope>
    <source>
        <strain evidence="5">17KM38</strain>
    </source>
</reference>
<dbReference type="STRING" id="1737425.GCA_900049755_01627"/>
<evidence type="ECO:0000313" key="5">
    <source>
        <dbReference type="Proteomes" id="UP000247696"/>
    </source>
</evidence>
<dbReference type="GO" id="GO:0044281">
    <property type="term" value="P:small molecule metabolic process"/>
    <property type="evidence" value="ECO:0007669"/>
    <property type="project" value="UniProtKB-ARBA"/>
</dbReference>
<dbReference type="Gene3D" id="3.90.850.10">
    <property type="entry name" value="Fumarylacetoacetase-like, C-terminal domain"/>
    <property type="match status" value="1"/>
</dbReference>
<keyword evidence="5" id="KW-1185">Reference proteome</keyword>
<dbReference type="PANTHER" id="PTHR42796">
    <property type="entry name" value="FUMARYLACETOACETATE HYDROLASE DOMAIN-CONTAINING PROTEIN 2A-RELATED"/>
    <property type="match status" value="1"/>
</dbReference>
<dbReference type="GO" id="GO:0050385">
    <property type="term" value="F:ureidoglycolate lyase activity"/>
    <property type="evidence" value="ECO:0007669"/>
    <property type="project" value="UniProtKB-EC"/>
</dbReference>
<name>A0A2Z3YTF7_9CORY</name>
<proteinExistence type="inferred from homology"/>
<dbReference type="EC" id="4.3.2.3" evidence="4"/>
<evidence type="ECO:0000256" key="1">
    <source>
        <dbReference type="ARBA" id="ARBA00010211"/>
    </source>
</evidence>
<organism evidence="4 5">
    <name type="scientific">Corynebacterium provencense</name>
    <dbReference type="NCBI Taxonomy" id="1737425"/>
    <lineage>
        <taxon>Bacteria</taxon>
        <taxon>Bacillati</taxon>
        <taxon>Actinomycetota</taxon>
        <taxon>Actinomycetes</taxon>
        <taxon>Mycobacteriales</taxon>
        <taxon>Corynebacteriaceae</taxon>
        <taxon>Corynebacterium</taxon>
    </lineage>
</organism>
<dbReference type="SUPFAM" id="SSF56529">
    <property type="entry name" value="FAH"/>
    <property type="match status" value="1"/>
</dbReference>
<dbReference type="InterPro" id="IPR051121">
    <property type="entry name" value="FAH"/>
</dbReference>
<dbReference type="EMBL" id="CP024988">
    <property type="protein sequence ID" value="AWT26981.1"/>
    <property type="molecule type" value="Genomic_DNA"/>
</dbReference>
<evidence type="ECO:0000259" key="3">
    <source>
        <dbReference type="Pfam" id="PF01557"/>
    </source>
</evidence>